<dbReference type="eggNOG" id="COG2132">
    <property type="taxonomic scope" value="Bacteria"/>
</dbReference>
<name>A0A1I5YWW2_9ACTN</name>
<dbReference type="Proteomes" id="UP000183413">
    <property type="component" value="Unassembled WGS sequence"/>
</dbReference>
<evidence type="ECO:0000313" key="3">
    <source>
        <dbReference type="Proteomes" id="UP000183413"/>
    </source>
</evidence>
<keyword evidence="3" id="KW-1185">Reference proteome</keyword>
<protein>
    <submittedName>
        <fullName evidence="2">Uncharacterized protein</fullName>
    </submittedName>
</protein>
<dbReference type="AlphaFoldDB" id="A0A1I5YWW2"/>
<accession>A0A1I5YWW2</accession>
<reference evidence="2 3" key="1">
    <citation type="submission" date="2016-10" db="EMBL/GenBank/DDBJ databases">
        <authorList>
            <person name="de Groot N.N."/>
        </authorList>
    </citation>
    <scope>NUCLEOTIDE SEQUENCE [LARGE SCALE GENOMIC DNA]</scope>
    <source>
        <strain evidence="2 3">DSM 43067</strain>
    </source>
</reference>
<proteinExistence type="predicted"/>
<feature type="region of interest" description="Disordered" evidence="1">
    <location>
        <begin position="59"/>
        <end position="86"/>
    </location>
</feature>
<evidence type="ECO:0000256" key="1">
    <source>
        <dbReference type="SAM" id="MobiDB-lite"/>
    </source>
</evidence>
<dbReference type="EMBL" id="FOVH01000039">
    <property type="protein sequence ID" value="SFQ48307.1"/>
    <property type="molecule type" value="Genomic_DNA"/>
</dbReference>
<sequence length="261" mass="26698">MLTARREGHAMSPTHPRRRRAASTAIVATIVTAPVLTAVPAVAAPCIVPGKLSCNPKTSTTVPGGGGGNGGGGGGGGPVAPPDPEGLIDNQAVDAVDGPGAAPLAAAPPNTLELVQQALSEKAFPVPKVHTAPRAKTYVRMRTALWVDNFEVVQTAPVSAGDQTVQATAQPKSVTWNLGEDKLVCNNAGSKDGKSCNYTYKRASAGQPGGRYEITATITWHVTWTCEGADCDAPGGDLGDQTMTSQPTPLVVSEIQTNTGQ</sequence>
<gene>
    <name evidence="2" type="ORF">SAMN04489713_13911</name>
</gene>
<dbReference type="InParanoid" id="A0A1I5YWW2"/>
<dbReference type="STRING" id="1993.SAMN04489713_13911"/>
<feature type="region of interest" description="Disordered" evidence="1">
    <location>
        <begin position="1"/>
        <end position="21"/>
    </location>
</feature>
<feature type="compositionally biased region" description="Gly residues" evidence="1">
    <location>
        <begin position="63"/>
        <end position="78"/>
    </location>
</feature>
<evidence type="ECO:0000313" key="2">
    <source>
        <dbReference type="EMBL" id="SFQ48307.1"/>
    </source>
</evidence>
<organism evidence="2 3">
    <name type="scientific">Actinomadura madurae</name>
    <dbReference type="NCBI Taxonomy" id="1993"/>
    <lineage>
        <taxon>Bacteria</taxon>
        <taxon>Bacillati</taxon>
        <taxon>Actinomycetota</taxon>
        <taxon>Actinomycetes</taxon>
        <taxon>Streptosporangiales</taxon>
        <taxon>Thermomonosporaceae</taxon>
        <taxon>Actinomadura</taxon>
    </lineage>
</organism>